<dbReference type="InterPro" id="IPR029024">
    <property type="entry name" value="TerB-like"/>
</dbReference>
<dbReference type="PRINTS" id="PR00625">
    <property type="entry name" value="JDOMAIN"/>
</dbReference>
<keyword evidence="4 7" id="KW-1133">Transmembrane helix</keyword>
<dbReference type="HAMAP" id="MF_01153">
    <property type="entry name" value="DjlA"/>
    <property type="match status" value="1"/>
</dbReference>
<keyword evidence="3 7" id="KW-0812">Transmembrane</keyword>
<sequence length="277" mass="31079">MSWWGKLLGGGFGFMLGGPLGALFGAALGHQLDKGVNINFDERQGASADTSNELAQTAFFTATFSMLGYLAKADGRVSKEEIAYAERVMQNMSLSSEQRQAAIWLFNEGKKPSFHPDEILLQLKQQLGRRRNLMRVFIEIQVQAAFEDGVLHTAEEQVLLNSCRMLGISEMDYRAIVYMIQAMGGFEQQHGWQGQGRKQSKTAGSLQLADAYKILGVEKSATDSEVKKAYRRLLSQHHPDKLVSKGLPEEMMRIATEKTHQIKKAYELVKDNRFSLR</sequence>
<dbReference type="SUPFAM" id="SSF46565">
    <property type="entry name" value="Chaperone J-domain"/>
    <property type="match status" value="1"/>
</dbReference>
<evidence type="ECO:0000256" key="6">
    <source>
        <dbReference type="ARBA" id="ARBA00023186"/>
    </source>
</evidence>
<protein>
    <recommendedName>
        <fullName evidence="7">Co-chaperone protein DjlA</fullName>
    </recommendedName>
</protein>
<evidence type="ECO:0000256" key="5">
    <source>
        <dbReference type="ARBA" id="ARBA00023136"/>
    </source>
</evidence>
<dbReference type="GO" id="GO:0005886">
    <property type="term" value="C:plasma membrane"/>
    <property type="evidence" value="ECO:0007669"/>
    <property type="project" value="UniProtKB-SubCell"/>
</dbReference>
<keyword evidence="6 7" id="KW-0143">Chaperone</keyword>
<dbReference type="InterPro" id="IPR007791">
    <property type="entry name" value="DjlA_N"/>
</dbReference>
<dbReference type="Gene3D" id="1.10.3680.10">
    <property type="entry name" value="TerB-like"/>
    <property type="match status" value="1"/>
</dbReference>
<dbReference type="InterPro" id="IPR023749">
    <property type="entry name" value="DjlA"/>
</dbReference>
<dbReference type="PROSITE" id="PS50076">
    <property type="entry name" value="DNAJ_2"/>
    <property type="match status" value="1"/>
</dbReference>
<evidence type="ECO:0000313" key="10">
    <source>
        <dbReference type="Proteomes" id="UP000030856"/>
    </source>
</evidence>
<dbReference type="InterPro" id="IPR036869">
    <property type="entry name" value="J_dom_sf"/>
</dbReference>
<evidence type="ECO:0000259" key="8">
    <source>
        <dbReference type="PROSITE" id="PS50076"/>
    </source>
</evidence>
<comment type="subcellular location">
    <subcellularLocation>
        <location evidence="7">Cell inner membrane</location>
        <topology evidence="7">Single-pass type III membrane protein</topology>
    </subcellularLocation>
</comment>
<comment type="caution">
    <text evidence="9">The sequence shown here is derived from an EMBL/GenBank/DDBJ whole genome shotgun (WGS) entry which is preliminary data.</text>
</comment>
<dbReference type="AlphaFoldDB" id="A0A0B0HF02"/>
<dbReference type="CDD" id="cd07316">
    <property type="entry name" value="terB_like_DjlA"/>
    <property type="match status" value="1"/>
</dbReference>
<dbReference type="InterPro" id="IPR050817">
    <property type="entry name" value="DjlA_DnaK_co-chaperone"/>
</dbReference>
<keyword evidence="2 7" id="KW-0997">Cell inner membrane</keyword>
<dbReference type="SUPFAM" id="SSF158682">
    <property type="entry name" value="TerB-like"/>
    <property type="match status" value="1"/>
</dbReference>
<evidence type="ECO:0000256" key="4">
    <source>
        <dbReference type="ARBA" id="ARBA00022989"/>
    </source>
</evidence>
<reference evidence="9 10" key="1">
    <citation type="journal article" date="2014" name="BMC Genomics">
        <title>The genome of the intracellular bacterium of the coastal bivalve, Solemya velum: a blueprint for thriving in and out of symbiosis.</title>
        <authorList>
            <person name="Dmytrenko O."/>
            <person name="Russell S.L."/>
            <person name="Loo W.T."/>
            <person name="Fontanez K.M."/>
            <person name="Liao L."/>
            <person name="Roeselers G."/>
            <person name="Sharma R."/>
            <person name="Stewart F.J."/>
            <person name="Newton I.L."/>
            <person name="Woyke T."/>
            <person name="Wu D."/>
            <person name="Lang J.M."/>
            <person name="Eisen J.A."/>
            <person name="Cavanaugh C.M."/>
        </authorList>
    </citation>
    <scope>NUCLEOTIDE SEQUENCE [LARGE SCALE GENOMIC DNA]</scope>
    <source>
        <strain evidence="9 10">WH</strain>
    </source>
</reference>
<dbReference type="RefSeq" id="WP_043116262.1">
    <property type="nucleotide sequence ID" value="NZ_JRAA01000001.1"/>
</dbReference>
<dbReference type="Pfam" id="PF00226">
    <property type="entry name" value="DnaJ"/>
    <property type="match status" value="1"/>
</dbReference>
<accession>A0A0B0HF02</accession>
<proteinExistence type="inferred from homology"/>
<dbReference type="Pfam" id="PF05099">
    <property type="entry name" value="TerB"/>
    <property type="match status" value="1"/>
</dbReference>
<evidence type="ECO:0000256" key="2">
    <source>
        <dbReference type="ARBA" id="ARBA00022519"/>
    </source>
</evidence>
<comment type="domain">
    <text evidence="7">The transmembrane domain is a dimerization domain.</text>
</comment>
<dbReference type="EMBL" id="JRAA01000001">
    <property type="protein sequence ID" value="KHF26489.1"/>
    <property type="molecule type" value="Genomic_DNA"/>
</dbReference>
<evidence type="ECO:0000256" key="1">
    <source>
        <dbReference type="ARBA" id="ARBA00022475"/>
    </source>
</evidence>
<organism evidence="9 10">
    <name type="scientific">Solemya velum gill symbiont</name>
    <dbReference type="NCBI Taxonomy" id="2340"/>
    <lineage>
        <taxon>Bacteria</taxon>
        <taxon>Pseudomonadati</taxon>
        <taxon>Pseudomonadota</taxon>
        <taxon>Gammaproteobacteria</taxon>
        <taxon>sulfur-oxidizing symbionts</taxon>
    </lineage>
</organism>
<evidence type="ECO:0000256" key="3">
    <source>
        <dbReference type="ARBA" id="ARBA00022692"/>
    </source>
</evidence>
<keyword evidence="1 7" id="KW-1003">Cell membrane</keyword>
<dbReference type="CDD" id="cd06257">
    <property type="entry name" value="DnaJ"/>
    <property type="match status" value="1"/>
</dbReference>
<comment type="function">
    <text evidence="7">Regulatory DnaK co-chaperone. Direct interaction between DnaK and DjlA is needed for the induction of the wcaABCDE operon, involved in the synthesis of a colanic acid polysaccharide capsule, possibly through activation of the RcsB/RcsC phosphotransfer signaling pathway. The colanic acid capsule may help the bacterium survive conditions outside the host.</text>
</comment>
<evidence type="ECO:0000256" key="7">
    <source>
        <dbReference type="HAMAP-Rule" id="MF_01153"/>
    </source>
</evidence>
<dbReference type="PATRIC" id="fig|2340.3.peg.1002"/>
<dbReference type="NCBIfam" id="NF006948">
    <property type="entry name" value="PRK09430.1"/>
    <property type="match status" value="1"/>
</dbReference>
<dbReference type="OrthoDB" id="9782583at2"/>
<dbReference type="Gene3D" id="1.10.287.110">
    <property type="entry name" value="DnaJ domain"/>
    <property type="match status" value="1"/>
</dbReference>
<dbReference type="Proteomes" id="UP000030856">
    <property type="component" value="Unassembled WGS sequence"/>
</dbReference>
<gene>
    <name evidence="7" type="primary">djlA</name>
    <name evidence="9" type="ORF">JV46_11590</name>
</gene>
<keyword evidence="5 7" id="KW-0472">Membrane</keyword>
<feature type="domain" description="J" evidence="8">
    <location>
        <begin position="210"/>
        <end position="277"/>
    </location>
</feature>
<feature type="topological domain" description="Cytoplasmic" evidence="7">
    <location>
        <begin position="31"/>
        <end position="277"/>
    </location>
</feature>
<name>A0A0B0HF02_SOVGS</name>
<dbReference type="GO" id="GO:0051087">
    <property type="term" value="F:protein-folding chaperone binding"/>
    <property type="evidence" value="ECO:0007669"/>
    <property type="project" value="InterPro"/>
</dbReference>
<keyword evidence="10" id="KW-1185">Reference proteome</keyword>
<dbReference type="InterPro" id="IPR001623">
    <property type="entry name" value="DnaJ_domain"/>
</dbReference>
<evidence type="ECO:0000313" key="9">
    <source>
        <dbReference type="EMBL" id="KHF26489.1"/>
    </source>
</evidence>
<dbReference type="eggNOG" id="COG1076">
    <property type="taxonomic scope" value="Bacteria"/>
</dbReference>
<dbReference type="PANTHER" id="PTHR24074">
    <property type="entry name" value="CO-CHAPERONE PROTEIN DJLA"/>
    <property type="match status" value="1"/>
</dbReference>
<comment type="subunit">
    <text evidence="7">Homodimer.</text>
</comment>
<feature type="topological domain" description="Periplasmic" evidence="7">
    <location>
        <begin position="1"/>
        <end position="6"/>
    </location>
</feature>
<dbReference type="SMART" id="SM00271">
    <property type="entry name" value="DnaJ"/>
    <property type="match status" value="1"/>
</dbReference>
<dbReference type="STRING" id="2340.JV46_11590"/>